<dbReference type="EMBL" id="KK660898">
    <property type="protein sequence ID" value="KFQ08139.1"/>
    <property type="molecule type" value="Genomic_DNA"/>
</dbReference>
<gene>
    <name evidence="3" type="ORF">N329_05065</name>
</gene>
<dbReference type="AlphaFoldDB" id="A0A091QF72"/>
<organism evidence="3 4">
    <name type="scientific">Haliaeetus albicilla</name>
    <name type="common">White-tailed sea-eagle</name>
    <name type="synonym">Falco albicilla</name>
    <dbReference type="NCBI Taxonomy" id="8969"/>
    <lineage>
        <taxon>Eukaryota</taxon>
        <taxon>Metazoa</taxon>
        <taxon>Chordata</taxon>
        <taxon>Craniata</taxon>
        <taxon>Vertebrata</taxon>
        <taxon>Euteleostomi</taxon>
        <taxon>Archelosauria</taxon>
        <taxon>Archosauria</taxon>
        <taxon>Dinosauria</taxon>
        <taxon>Saurischia</taxon>
        <taxon>Theropoda</taxon>
        <taxon>Coelurosauria</taxon>
        <taxon>Aves</taxon>
        <taxon>Neognathae</taxon>
        <taxon>Neoaves</taxon>
        <taxon>Telluraves</taxon>
        <taxon>Accipitrimorphae</taxon>
        <taxon>Accipitriformes</taxon>
        <taxon>Accipitridae</taxon>
        <taxon>Accipitrinae</taxon>
        <taxon>Haliaeetus</taxon>
    </lineage>
</organism>
<dbReference type="GO" id="GO:1900026">
    <property type="term" value="P:positive regulation of substrate adhesion-dependent cell spreading"/>
    <property type="evidence" value="ECO:0007669"/>
    <property type="project" value="TreeGrafter"/>
</dbReference>
<protein>
    <submittedName>
        <fullName evidence="3">TRIO and F-actin-binding protein</fullName>
    </submittedName>
</protein>
<feature type="region of interest" description="Disordered" evidence="2">
    <location>
        <begin position="301"/>
        <end position="322"/>
    </location>
</feature>
<feature type="compositionally biased region" description="Basic and acidic residues" evidence="2">
    <location>
        <begin position="8"/>
        <end position="18"/>
    </location>
</feature>
<accession>A0A091QF72</accession>
<dbReference type="PANTHER" id="PTHR17271">
    <property type="entry name" value="PLECKSTRIN HOMOLOGY PH DOMAIN-CONTAINING PROTEIN"/>
    <property type="match status" value="1"/>
</dbReference>
<dbReference type="Proteomes" id="UP000054379">
    <property type="component" value="Unassembled WGS sequence"/>
</dbReference>
<reference evidence="3 4" key="1">
    <citation type="submission" date="2014-04" db="EMBL/GenBank/DDBJ databases">
        <title>Genome evolution of avian class.</title>
        <authorList>
            <person name="Zhang G."/>
            <person name="Li C."/>
        </authorList>
    </citation>
    <scope>NUCLEOTIDE SEQUENCE [LARGE SCALE GENOMIC DNA]</scope>
    <source>
        <strain evidence="3">BGI_N329</strain>
    </source>
</reference>
<dbReference type="GO" id="GO:0015629">
    <property type="term" value="C:actin cytoskeleton"/>
    <property type="evidence" value="ECO:0007669"/>
    <property type="project" value="TreeGrafter"/>
</dbReference>
<dbReference type="InterPro" id="IPR052223">
    <property type="entry name" value="Actin_Cytoskeleton_Reg"/>
</dbReference>
<keyword evidence="1" id="KW-0175">Coiled coil</keyword>
<sequence>GSSKGGHWKADGQRHAFDYVELSPLPQDPGNHGSLQRTRGSLRISDRTPKHEELERDLAVRSEERRKWFETPDGRVPNSDGPAGDSSRKVGEQDLPAPPLVRMRHVGQAAALFQPWLSISLPSLVQVQSLRAQLESCRARNESLREAAKSQGDGHVPRGYISQEACERSLAEMESSHQQVMEELQRHHSLAWFPQMCRSWHSLIPHLPLSPSAAIEALKKAHREEMNKELGRTRSFQQCSSVSDALQKQHQLDVDSLKRELQVLSEQYSQKCLEIGDLTQKAEEREQTLQRCQQEGKELLRKNQAREGISPPAETAESHPRLSDEIGKLRSFISSRSSGDRSPHNNERSSCELEVLLRVKENELQYLKKEVQCLREELQMMQGKDKRFASGKYQDVYAELNHIKVRSEREIEQ</sequence>
<evidence type="ECO:0000256" key="1">
    <source>
        <dbReference type="SAM" id="Coils"/>
    </source>
</evidence>
<feature type="region of interest" description="Disordered" evidence="2">
    <location>
        <begin position="1"/>
        <end position="94"/>
    </location>
</feature>
<dbReference type="GO" id="GO:0051015">
    <property type="term" value="F:actin filament binding"/>
    <property type="evidence" value="ECO:0007669"/>
    <property type="project" value="TreeGrafter"/>
</dbReference>
<evidence type="ECO:0000313" key="3">
    <source>
        <dbReference type="EMBL" id="KFQ08139.1"/>
    </source>
</evidence>
<evidence type="ECO:0000313" key="4">
    <source>
        <dbReference type="Proteomes" id="UP000054379"/>
    </source>
</evidence>
<proteinExistence type="predicted"/>
<dbReference type="PANTHER" id="PTHR17271:SF10">
    <property type="entry name" value="TRIO AND F-ACTIN-BINDING PROTEIN"/>
    <property type="match status" value="1"/>
</dbReference>
<evidence type="ECO:0000256" key="2">
    <source>
        <dbReference type="SAM" id="MobiDB-lite"/>
    </source>
</evidence>
<feature type="coiled-coil region" evidence="1">
    <location>
        <begin position="357"/>
        <end position="384"/>
    </location>
</feature>
<feature type="non-terminal residue" evidence="3">
    <location>
        <position position="1"/>
    </location>
</feature>
<feature type="compositionally biased region" description="Basic and acidic residues" evidence="2">
    <location>
        <begin position="44"/>
        <end position="73"/>
    </location>
</feature>
<feature type="non-terminal residue" evidence="3">
    <location>
        <position position="413"/>
    </location>
</feature>
<name>A0A091QF72_HALAL</name>